<dbReference type="RefSeq" id="XP_030522849.1">
    <property type="nucleotide sequence ID" value="XM_030666989.2"/>
</dbReference>
<dbReference type="PROSITE" id="PS50181">
    <property type="entry name" value="FBOX"/>
    <property type="match status" value="1"/>
</dbReference>
<proteinExistence type="predicted"/>
<accession>A0A8B8NL48</accession>
<feature type="compositionally biased region" description="Polar residues" evidence="1">
    <location>
        <begin position="86"/>
        <end position="105"/>
    </location>
</feature>
<keyword evidence="3" id="KW-1185">Reference proteome</keyword>
<dbReference type="OrthoDB" id="101791at2759"/>
<dbReference type="Proteomes" id="UP000827889">
    <property type="component" value="Chromosome 11"/>
</dbReference>
<reference evidence="4" key="1">
    <citation type="submission" date="2025-08" db="UniProtKB">
        <authorList>
            <consortium name="RefSeq"/>
        </authorList>
    </citation>
    <scope>IDENTIFICATION</scope>
    <source>
        <tissue evidence="4">Leaf</tissue>
    </source>
</reference>
<feature type="region of interest" description="Disordered" evidence="1">
    <location>
        <begin position="84"/>
        <end position="162"/>
    </location>
</feature>
<protein>
    <submittedName>
        <fullName evidence="4">F-box protein SKIP22-like</fullName>
    </submittedName>
</protein>
<evidence type="ECO:0000259" key="2">
    <source>
        <dbReference type="PROSITE" id="PS50181"/>
    </source>
</evidence>
<dbReference type="SUPFAM" id="SSF81383">
    <property type="entry name" value="F-box domain"/>
    <property type="match status" value="1"/>
</dbReference>
<dbReference type="PANTHER" id="PTHR47602:SF2">
    <property type="entry name" value="F-BOX PROTEIN SKIP22"/>
    <property type="match status" value="1"/>
</dbReference>
<dbReference type="KEGG" id="rarg:115735632"/>
<evidence type="ECO:0000313" key="4">
    <source>
        <dbReference type="RefSeq" id="XP_030522849.1"/>
    </source>
</evidence>
<dbReference type="Gene3D" id="3.40.1000.30">
    <property type="match status" value="1"/>
</dbReference>
<dbReference type="SMART" id="SM00256">
    <property type="entry name" value="FBOX"/>
    <property type="match status" value="1"/>
</dbReference>
<dbReference type="InterPro" id="IPR001810">
    <property type="entry name" value="F-box_dom"/>
</dbReference>
<feature type="domain" description="F-box" evidence="2">
    <location>
        <begin position="356"/>
        <end position="402"/>
    </location>
</feature>
<dbReference type="CDD" id="cd22165">
    <property type="entry name" value="F-box_AtSKIP22-like"/>
    <property type="match status" value="1"/>
</dbReference>
<dbReference type="GeneID" id="115735632"/>
<evidence type="ECO:0000313" key="3">
    <source>
        <dbReference type="Proteomes" id="UP000827889"/>
    </source>
</evidence>
<dbReference type="Pfam" id="PF12937">
    <property type="entry name" value="F-box-like"/>
    <property type="match status" value="1"/>
</dbReference>
<gene>
    <name evidence="4" type="primary">LOC115735632</name>
</gene>
<name>A0A8B8NL48_9MYRT</name>
<organism evidence="3 4">
    <name type="scientific">Rhodamnia argentea</name>
    <dbReference type="NCBI Taxonomy" id="178133"/>
    <lineage>
        <taxon>Eukaryota</taxon>
        <taxon>Viridiplantae</taxon>
        <taxon>Streptophyta</taxon>
        <taxon>Embryophyta</taxon>
        <taxon>Tracheophyta</taxon>
        <taxon>Spermatophyta</taxon>
        <taxon>Magnoliopsida</taxon>
        <taxon>eudicotyledons</taxon>
        <taxon>Gunneridae</taxon>
        <taxon>Pentapetalae</taxon>
        <taxon>rosids</taxon>
        <taxon>malvids</taxon>
        <taxon>Myrtales</taxon>
        <taxon>Myrtaceae</taxon>
        <taxon>Myrtoideae</taxon>
        <taxon>Myrteae</taxon>
        <taxon>Australasian group</taxon>
        <taxon>Rhodamnia</taxon>
    </lineage>
</organism>
<dbReference type="AlphaFoldDB" id="A0A8B8NL48"/>
<dbReference type="InterPro" id="IPR036047">
    <property type="entry name" value="F-box-like_dom_sf"/>
</dbReference>
<dbReference type="PANTHER" id="PTHR47602">
    <property type="entry name" value="F-BOX PROTEIN SKIP22"/>
    <property type="match status" value="1"/>
</dbReference>
<evidence type="ECO:0000256" key="1">
    <source>
        <dbReference type="SAM" id="MobiDB-lite"/>
    </source>
</evidence>
<dbReference type="Gene3D" id="1.20.1280.50">
    <property type="match status" value="1"/>
</dbReference>
<sequence length="507" mass="56613">MKLRLRSLESNDTLKLDVPNPCSLPQLRQILADRLSPAPGSSFRLSLNRTDELQSPNPADSLQSLGLASGDLVYYTLDPDGFASRGDNSSSDPNFSAGASNQVSQGHADMDSEDLPNLAGRPREVADSEMADLVPEDVQKVEVSGNTEDRGNSVPESDDFDGDGFVAVDGSVVVRSKFSEPYFLRRVLREELGGDGGDHRLLVIAVHAVMQESGFVAVDPVTGIPADRFHLPDQWPSSAFTMSLRYSLPVLVSRQSVNMPESVVLKFQSLGHFITIYGYLAKVKSGLRRICLDERRFAPTIDVMLAKGHNNVEVNEDGGPISYSEKDVFEFWKIVKDGLALPLLIDLTERVGLPLPSCFTCLPTELKLKIFELLPGIDLARVGGVCSELRYLTSNNDLWKQKYVEEFAERTERRGMINWKQSFAWSWEAKKKTKRESSWWQTPSRVDRPFYFRIRRDPNPFVFPAMIGGDYDRLPGFGVPSPFGQPFRRVPFRRNFTPNCNLGGLNG</sequence>